<protein>
    <submittedName>
        <fullName evidence="1">Uncharacterized protein</fullName>
    </submittedName>
</protein>
<name>A0A5P1EWW7_ASPOF</name>
<dbReference type="Gramene" id="ONK69179">
    <property type="protein sequence ID" value="ONK69179"/>
    <property type="gene ID" value="A4U43_C05F20160"/>
</dbReference>
<keyword evidence="2" id="KW-1185">Reference proteome</keyword>
<reference evidence="2" key="1">
    <citation type="journal article" date="2017" name="Nat. Commun.">
        <title>The asparagus genome sheds light on the origin and evolution of a young Y chromosome.</title>
        <authorList>
            <person name="Harkess A."/>
            <person name="Zhou J."/>
            <person name="Xu C."/>
            <person name="Bowers J.E."/>
            <person name="Van der Hulst R."/>
            <person name="Ayyampalayam S."/>
            <person name="Mercati F."/>
            <person name="Riccardi P."/>
            <person name="McKain M.R."/>
            <person name="Kakrana A."/>
            <person name="Tang H."/>
            <person name="Ray J."/>
            <person name="Groenendijk J."/>
            <person name="Arikit S."/>
            <person name="Mathioni S.M."/>
            <person name="Nakano M."/>
            <person name="Shan H."/>
            <person name="Telgmann-Rauber A."/>
            <person name="Kanno A."/>
            <person name="Yue Z."/>
            <person name="Chen H."/>
            <person name="Li W."/>
            <person name="Chen Y."/>
            <person name="Xu X."/>
            <person name="Zhang Y."/>
            <person name="Luo S."/>
            <person name="Chen H."/>
            <person name="Gao J."/>
            <person name="Mao Z."/>
            <person name="Pires J.C."/>
            <person name="Luo M."/>
            <person name="Kudrna D."/>
            <person name="Wing R.A."/>
            <person name="Meyers B.C."/>
            <person name="Yi K."/>
            <person name="Kong H."/>
            <person name="Lavrijsen P."/>
            <person name="Sunseri F."/>
            <person name="Falavigna A."/>
            <person name="Ye Y."/>
            <person name="Leebens-Mack J.H."/>
            <person name="Chen G."/>
        </authorList>
    </citation>
    <scope>NUCLEOTIDE SEQUENCE [LARGE SCALE GENOMIC DNA]</scope>
    <source>
        <strain evidence="2">cv. DH0086</strain>
    </source>
</reference>
<dbReference type="Proteomes" id="UP000243459">
    <property type="component" value="Chromosome 5"/>
</dbReference>
<accession>A0A5P1EWW7</accession>
<dbReference type="AlphaFoldDB" id="A0A5P1EWW7"/>
<evidence type="ECO:0000313" key="2">
    <source>
        <dbReference type="Proteomes" id="UP000243459"/>
    </source>
</evidence>
<dbReference type="EMBL" id="CM007385">
    <property type="protein sequence ID" value="ONK69179.1"/>
    <property type="molecule type" value="Genomic_DNA"/>
</dbReference>
<gene>
    <name evidence="1" type="ORF">A4U43_C05F20160</name>
</gene>
<organism evidence="1 2">
    <name type="scientific">Asparagus officinalis</name>
    <name type="common">Garden asparagus</name>
    <dbReference type="NCBI Taxonomy" id="4686"/>
    <lineage>
        <taxon>Eukaryota</taxon>
        <taxon>Viridiplantae</taxon>
        <taxon>Streptophyta</taxon>
        <taxon>Embryophyta</taxon>
        <taxon>Tracheophyta</taxon>
        <taxon>Spermatophyta</taxon>
        <taxon>Magnoliopsida</taxon>
        <taxon>Liliopsida</taxon>
        <taxon>Asparagales</taxon>
        <taxon>Asparagaceae</taxon>
        <taxon>Asparagoideae</taxon>
        <taxon>Asparagus</taxon>
    </lineage>
</organism>
<sequence length="143" mass="15684">MALMTLRPPTVKVTAQRADAASACVAVGGVAGVELVAASDEAEAGVGERWSRRVRLKSPGRRRRRVIISKKTIKGGVGEIYPVLKLQVGWVRQNPRDDPIEISRFKNMSRASGSVGDEHCRYMNGTTSVVSSFQARYRKETEP</sequence>
<proteinExistence type="predicted"/>
<evidence type="ECO:0000313" key="1">
    <source>
        <dbReference type="EMBL" id="ONK69179.1"/>
    </source>
</evidence>